<organism evidence="2 3">
    <name type="scientific">Mycolicibacterium smegmatis (strain MKD8)</name>
    <name type="common">Mycobacterium smegmatis</name>
    <dbReference type="NCBI Taxonomy" id="1214915"/>
    <lineage>
        <taxon>Bacteria</taxon>
        <taxon>Bacillati</taxon>
        <taxon>Actinomycetota</taxon>
        <taxon>Actinomycetes</taxon>
        <taxon>Mycobacteriales</taxon>
        <taxon>Mycobacteriaceae</taxon>
        <taxon>Mycolicibacterium</taxon>
    </lineage>
</organism>
<feature type="compositionally biased region" description="Acidic residues" evidence="1">
    <location>
        <begin position="34"/>
        <end position="50"/>
    </location>
</feature>
<dbReference type="AlphaFoldDB" id="A0A2U9Q0R3"/>
<feature type="region of interest" description="Disordered" evidence="1">
    <location>
        <begin position="1"/>
        <end position="50"/>
    </location>
</feature>
<sequence>MPRGDGIYDEEHRDHDTGRAAEGGAGKAKRVPEDTPDVEMPDETTQEPPD</sequence>
<accession>A0A2U9Q0R3</accession>
<evidence type="ECO:0000313" key="2">
    <source>
        <dbReference type="EMBL" id="AWT57045.1"/>
    </source>
</evidence>
<proteinExistence type="predicted"/>
<gene>
    <name evidence="2" type="ORF">D806_061070</name>
</gene>
<feature type="compositionally biased region" description="Basic and acidic residues" evidence="1">
    <location>
        <begin position="9"/>
        <end position="19"/>
    </location>
</feature>
<reference evidence="2 3" key="1">
    <citation type="journal article" date="2013" name="Genome Announc.">
        <title>Draft genome sequence of MKD8, a conjugal recipient Mycobacterium smegmatis strain.</title>
        <authorList>
            <person name="Gray T.A."/>
            <person name="Palumbo M.J."/>
            <person name="Derbyshire K.M."/>
        </authorList>
    </citation>
    <scope>NUCLEOTIDE SEQUENCE [LARGE SCALE GENOMIC DNA]</scope>
    <source>
        <strain evidence="2 3">MKD8</strain>
    </source>
</reference>
<evidence type="ECO:0000256" key="1">
    <source>
        <dbReference type="SAM" id="MobiDB-lite"/>
    </source>
</evidence>
<dbReference type="RefSeq" id="WP_003897630.1">
    <property type="nucleotide sequence ID" value="NZ_CP027541.1"/>
</dbReference>
<protein>
    <submittedName>
        <fullName evidence="2">Uncharacterized protein</fullName>
    </submittedName>
</protein>
<name>A0A2U9Q0R3_MYCSE</name>
<evidence type="ECO:0000313" key="3">
    <source>
        <dbReference type="Proteomes" id="UP000011200"/>
    </source>
</evidence>
<dbReference type="Proteomes" id="UP000011200">
    <property type="component" value="Chromosome"/>
</dbReference>
<reference evidence="3" key="2">
    <citation type="submission" date="2018-03" db="EMBL/GenBank/DDBJ databases">
        <authorList>
            <person name="Derbyshire K."/>
            <person name="Gray T.A."/>
            <person name="Champion M."/>
        </authorList>
    </citation>
    <scope>NUCLEOTIDE SEQUENCE [LARGE SCALE GENOMIC DNA]</scope>
    <source>
        <strain evidence="3">MKD8</strain>
    </source>
</reference>
<dbReference type="EMBL" id="CP027541">
    <property type="protein sequence ID" value="AWT57045.1"/>
    <property type="molecule type" value="Genomic_DNA"/>
</dbReference>